<dbReference type="Proteomes" id="UP000886469">
    <property type="component" value="Unassembled WGS sequence"/>
</dbReference>
<accession>A0ABX1T7Z3</accession>
<feature type="transmembrane region" description="Helical" evidence="1">
    <location>
        <begin position="92"/>
        <end position="111"/>
    </location>
</feature>
<feature type="domain" description="Putative zinc-finger" evidence="2">
    <location>
        <begin position="3"/>
        <end position="37"/>
    </location>
</feature>
<protein>
    <submittedName>
        <fullName evidence="3">Anti-sigma factor</fullName>
    </submittedName>
</protein>
<keyword evidence="1" id="KW-0812">Transmembrane</keyword>
<evidence type="ECO:0000259" key="2">
    <source>
        <dbReference type="Pfam" id="PF13490"/>
    </source>
</evidence>
<keyword evidence="1" id="KW-0472">Membrane</keyword>
<keyword evidence="4" id="KW-1185">Reference proteome</keyword>
<dbReference type="InterPro" id="IPR027383">
    <property type="entry name" value="Znf_put"/>
</dbReference>
<evidence type="ECO:0000313" key="3">
    <source>
        <dbReference type="EMBL" id="NMQ05753.1"/>
    </source>
</evidence>
<name>A0ABX1T7Z3_9PROT</name>
<comment type="caution">
    <text evidence="3">The sequence shown here is derived from an EMBL/GenBank/DDBJ whole genome shotgun (WGS) entry which is preliminary data.</text>
</comment>
<reference evidence="3" key="1">
    <citation type="submission" date="2019-03" db="EMBL/GenBank/DDBJ databases">
        <title>Metabolic reconstructions from genomes of highly enriched 'Candidatus Accumulibacter' and 'Candidatus Competibacter' bioreactor populations.</title>
        <authorList>
            <person name="Annavajhala M.K."/>
            <person name="Welles L."/>
            <person name="Abbas B."/>
            <person name="Sorokin D."/>
            <person name="Park H."/>
            <person name="Van Loosdrecht M."/>
            <person name="Chandran K."/>
        </authorList>
    </citation>
    <scope>NUCLEOTIDE SEQUENCE</scope>
    <source>
        <strain evidence="3">SBR_L</strain>
    </source>
</reference>
<dbReference type="Pfam" id="PF13490">
    <property type="entry name" value="zf-HC2"/>
    <property type="match status" value="1"/>
</dbReference>
<dbReference type="Gene3D" id="1.10.10.1320">
    <property type="entry name" value="Anti-sigma factor, zinc-finger domain"/>
    <property type="match status" value="1"/>
</dbReference>
<dbReference type="RefSeq" id="WP_169070421.1">
    <property type="nucleotide sequence ID" value="NZ_JAZKUC010000001.1"/>
</dbReference>
<dbReference type="InterPro" id="IPR041916">
    <property type="entry name" value="Anti_sigma_zinc_sf"/>
</dbReference>
<organism evidence="3 4">
    <name type="scientific">Candidatus Accumulibacter contiguus</name>
    <dbReference type="NCBI Taxonomy" id="2954381"/>
    <lineage>
        <taxon>Bacteria</taxon>
        <taxon>Pseudomonadati</taxon>
        <taxon>Pseudomonadota</taxon>
        <taxon>Betaproteobacteria</taxon>
        <taxon>Candidatus Accumulibacter</taxon>
    </lineage>
</organism>
<gene>
    <name evidence="3" type="ORF">E4Q08_10980</name>
</gene>
<keyword evidence="1" id="KW-1133">Transmembrane helix</keyword>
<evidence type="ECO:0000256" key="1">
    <source>
        <dbReference type="SAM" id="Phobius"/>
    </source>
</evidence>
<evidence type="ECO:0000313" key="4">
    <source>
        <dbReference type="Proteomes" id="UP000886469"/>
    </source>
</evidence>
<proteinExistence type="predicted"/>
<dbReference type="EMBL" id="SPMX01000026">
    <property type="protein sequence ID" value="NMQ05753.1"/>
    <property type="molecule type" value="Genomic_DNA"/>
</dbReference>
<sequence>MDCARTRNYMHGYLDRELDPVTASGIEAHLQSCAACAQAYALQTSLHKAIKGQATYYTAPEALAARVRAGFRTTRESAGKTYTPPHTPRRQWLALFAAVAASVLITWTAVIQLETGSRDERIGSEVLAGHARAVLTNHLAEIASSDRHTVKPWLSSKLDFSPPVTDLTTAGFPLVGARLDYLDNRPVAALVYRHRQHVIDLFIWPDTQASAAAMQASSKQGFNLLHWTHAGMTFWAISDLNPAAIRTFAETYMGLAEAAG</sequence>